<feature type="compositionally biased region" description="Low complexity" evidence="6">
    <location>
        <begin position="35"/>
        <end position="48"/>
    </location>
</feature>
<evidence type="ECO:0000256" key="3">
    <source>
        <dbReference type="ARBA" id="ARBA00022729"/>
    </source>
</evidence>
<sequence length="348" mass="37506">MIRHTPFTTIRSGLLGCAALACVLFGCDRPGGEPGAATAGDAGAPAQAQKPDRREAGVVRLGYQKIGTPYLLKDRADNLKKALEARGASAEWIEFHAGPPLLEAMRAGAVDIGHVGETPPVFAQAGGVPFVYVATDPPAPKAEAIIVPKGSPLTSVAGLKGKRVAVNRGSNVHYLLIRALEGARLTLDDIQVSFLAPADARSAFESGKVDAWVIWDPFLAAAELAGARVLQSGEGLVDNHLFYVVRREFAEEQPELLRTVLEEYQTLSQWEREHTEEASQILARSSGVAYEAFLTSERRRSFGLLPITPEILKKQQDIADTLHRLAIIPRDVRVEDAFLSAAVYGGVR</sequence>
<dbReference type="SMART" id="SM00062">
    <property type="entry name" value="PBPb"/>
    <property type="match status" value="1"/>
</dbReference>
<evidence type="ECO:0000256" key="2">
    <source>
        <dbReference type="ARBA" id="ARBA00022448"/>
    </source>
</evidence>
<evidence type="ECO:0000259" key="7">
    <source>
        <dbReference type="SMART" id="SM00062"/>
    </source>
</evidence>
<dbReference type="EMBL" id="JEMB01001599">
    <property type="protein sequence ID" value="KYF85923.1"/>
    <property type="molecule type" value="Genomic_DNA"/>
</dbReference>
<dbReference type="InterPro" id="IPR007210">
    <property type="entry name" value="ABC_Gly_betaine_transp_sub-bd"/>
</dbReference>
<dbReference type="NCBIfam" id="TIGR01728">
    <property type="entry name" value="SsuA_fam"/>
    <property type="match status" value="1"/>
</dbReference>
<dbReference type="PANTHER" id="PTHR30024">
    <property type="entry name" value="ALIPHATIC SULFONATES-BINDING PROTEIN-RELATED"/>
    <property type="match status" value="1"/>
</dbReference>
<evidence type="ECO:0000313" key="8">
    <source>
        <dbReference type="EMBL" id="KYF85923.1"/>
    </source>
</evidence>
<dbReference type="Proteomes" id="UP000075635">
    <property type="component" value="Unassembled WGS sequence"/>
</dbReference>
<keyword evidence="2" id="KW-0813">Transport</keyword>
<comment type="function">
    <text evidence="4">Part of a binding-protein-dependent transport system for aliphatic sulfonates. Putative binding protein.</text>
</comment>
<dbReference type="PROSITE" id="PS51257">
    <property type="entry name" value="PROKAR_LIPOPROTEIN"/>
    <property type="match status" value="1"/>
</dbReference>
<evidence type="ECO:0000256" key="4">
    <source>
        <dbReference type="ARBA" id="ARBA00055538"/>
    </source>
</evidence>
<dbReference type="CDD" id="cd13557">
    <property type="entry name" value="PBP2_SsuA"/>
    <property type="match status" value="1"/>
</dbReference>
<evidence type="ECO:0000256" key="6">
    <source>
        <dbReference type="SAM" id="MobiDB-lite"/>
    </source>
</evidence>
<comment type="similarity">
    <text evidence="1">Belongs to the bacterial solute-binding protein SsuA/TauA family.</text>
</comment>
<proteinExistence type="inferred from homology"/>
<keyword evidence="3" id="KW-0732">Signal</keyword>
<dbReference type="Gene3D" id="3.40.190.10">
    <property type="entry name" value="Periplasmic binding protein-like II"/>
    <property type="match status" value="2"/>
</dbReference>
<gene>
    <name evidence="8" type="ORF">BE17_52265</name>
</gene>
<evidence type="ECO:0000313" key="9">
    <source>
        <dbReference type="Proteomes" id="UP000075635"/>
    </source>
</evidence>
<evidence type="ECO:0000256" key="5">
    <source>
        <dbReference type="ARBA" id="ARBA00070228"/>
    </source>
</evidence>
<comment type="caution">
    <text evidence="8">The sequence shown here is derived from an EMBL/GenBank/DDBJ whole genome shotgun (WGS) entry which is preliminary data.</text>
</comment>
<accession>A0A150S0E4</accession>
<feature type="region of interest" description="Disordered" evidence="6">
    <location>
        <begin position="34"/>
        <end position="54"/>
    </location>
</feature>
<dbReference type="InterPro" id="IPR001638">
    <property type="entry name" value="Solute-binding_3/MltF_N"/>
</dbReference>
<reference evidence="8 9" key="1">
    <citation type="submission" date="2014-02" db="EMBL/GenBank/DDBJ databases">
        <title>The small core and large imbalanced accessory genome model reveals a collaborative survival strategy of Sorangium cellulosum strains in nature.</title>
        <authorList>
            <person name="Han K."/>
            <person name="Peng R."/>
            <person name="Blom J."/>
            <person name="Li Y.-Z."/>
        </authorList>
    </citation>
    <scope>NUCLEOTIDE SEQUENCE [LARGE SCALE GENOMIC DNA]</scope>
    <source>
        <strain evidence="8 9">So0011-07</strain>
    </source>
</reference>
<dbReference type="InterPro" id="IPR010067">
    <property type="entry name" value="ABC_SsuA_sub-bd"/>
</dbReference>
<evidence type="ECO:0000256" key="1">
    <source>
        <dbReference type="ARBA" id="ARBA00010742"/>
    </source>
</evidence>
<dbReference type="GO" id="GO:0016020">
    <property type="term" value="C:membrane"/>
    <property type="evidence" value="ECO:0007669"/>
    <property type="project" value="InterPro"/>
</dbReference>
<dbReference type="GO" id="GO:0042626">
    <property type="term" value="F:ATPase-coupled transmembrane transporter activity"/>
    <property type="evidence" value="ECO:0007669"/>
    <property type="project" value="InterPro"/>
</dbReference>
<dbReference type="AlphaFoldDB" id="A0A150S0E4"/>
<dbReference type="SUPFAM" id="SSF53850">
    <property type="entry name" value="Periplasmic binding protein-like II"/>
    <property type="match status" value="1"/>
</dbReference>
<dbReference type="Pfam" id="PF04069">
    <property type="entry name" value="OpuAC"/>
    <property type="match status" value="1"/>
</dbReference>
<protein>
    <recommendedName>
        <fullName evidence="5">Putative aliphatic sulfonates-binding protein</fullName>
    </recommendedName>
</protein>
<dbReference type="FunFam" id="3.40.190.10:FF:000050">
    <property type="entry name" value="Sulfonate ABC transporter substrate-binding protein"/>
    <property type="match status" value="1"/>
</dbReference>
<organism evidence="8 9">
    <name type="scientific">Sorangium cellulosum</name>
    <name type="common">Polyangium cellulosum</name>
    <dbReference type="NCBI Taxonomy" id="56"/>
    <lineage>
        <taxon>Bacteria</taxon>
        <taxon>Pseudomonadati</taxon>
        <taxon>Myxococcota</taxon>
        <taxon>Polyangia</taxon>
        <taxon>Polyangiales</taxon>
        <taxon>Polyangiaceae</taxon>
        <taxon>Sorangium</taxon>
    </lineage>
</organism>
<name>A0A150S0E4_SORCE</name>
<feature type="domain" description="Solute-binding protein family 3/N-terminal" evidence="7">
    <location>
        <begin position="58"/>
        <end position="274"/>
    </location>
</feature>
<dbReference type="PANTHER" id="PTHR30024:SF42">
    <property type="entry name" value="ALIPHATIC SULFONATES-BINDING PROTEIN-RELATED"/>
    <property type="match status" value="1"/>
</dbReference>